<evidence type="ECO:0000313" key="3">
    <source>
        <dbReference type="Proteomes" id="UP000092462"/>
    </source>
</evidence>
<name>A0A1B0CZ95_PHLPP</name>
<protein>
    <recommendedName>
        <fullName evidence="4">LYR motif-containing protein 5</fullName>
    </recommendedName>
</protein>
<dbReference type="InterPro" id="IPR045296">
    <property type="entry name" value="Complex1_LYR_ETFRF1_LYRM5"/>
</dbReference>
<reference evidence="2" key="1">
    <citation type="submission" date="2022-08" db="UniProtKB">
        <authorList>
            <consortium name="EnsemblMetazoa"/>
        </authorList>
    </citation>
    <scope>IDENTIFICATION</scope>
    <source>
        <strain evidence="2">Israel</strain>
    </source>
</reference>
<evidence type="ECO:0008006" key="4">
    <source>
        <dbReference type="Google" id="ProtNLM"/>
    </source>
</evidence>
<dbReference type="PANTHER" id="PTHR21024:SF0">
    <property type="entry name" value="ELECTRON TRANSFER FLAVOPROTEIN REGULATORY FACTOR 1"/>
    <property type="match status" value="1"/>
</dbReference>
<dbReference type="PANTHER" id="PTHR21024">
    <property type="entry name" value="GROWTH HORMONE-INDUCIBLE SOLUBLE PROTEIN-RELATED"/>
    <property type="match status" value="1"/>
</dbReference>
<dbReference type="EMBL" id="AJVK01002156">
    <property type="status" value="NOT_ANNOTATED_CDS"/>
    <property type="molecule type" value="Genomic_DNA"/>
</dbReference>
<dbReference type="Proteomes" id="UP000092462">
    <property type="component" value="Unassembled WGS sequence"/>
</dbReference>
<comment type="similarity">
    <text evidence="1">Belongs to the complex I LYR family.</text>
</comment>
<organism evidence="2 3">
    <name type="scientific">Phlebotomus papatasi</name>
    <name type="common">Sandfly</name>
    <dbReference type="NCBI Taxonomy" id="29031"/>
    <lineage>
        <taxon>Eukaryota</taxon>
        <taxon>Metazoa</taxon>
        <taxon>Ecdysozoa</taxon>
        <taxon>Arthropoda</taxon>
        <taxon>Hexapoda</taxon>
        <taxon>Insecta</taxon>
        <taxon>Pterygota</taxon>
        <taxon>Neoptera</taxon>
        <taxon>Endopterygota</taxon>
        <taxon>Diptera</taxon>
        <taxon>Nematocera</taxon>
        <taxon>Psychodoidea</taxon>
        <taxon>Psychodidae</taxon>
        <taxon>Phlebotomus</taxon>
        <taxon>Phlebotomus</taxon>
    </lineage>
</organism>
<accession>A0A1B0CZ95</accession>
<evidence type="ECO:0000313" key="2">
    <source>
        <dbReference type="EnsemblMetazoa" id="PPAI000417-PA"/>
    </source>
</evidence>
<dbReference type="VEuPathDB" id="VectorBase:PPAI000417"/>
<dbReference type="EnsemblMetazoa" id="PPAI000417-RA">
    <property type="protein sequence ID" value="PPAI000417-PA"/>
    <property type="gene ID" value="PPAI000417"/>
</dbReference>
<dbReference type="GO" id="GO:0090324">
    <property type="term" value="P:negative regulation of oxidative phosphorylation"/>
    <property type="evidence" value="ECO:0007669"/>
    <property type="project" value="InterPro"/>
</dbReference>
<keyword evidence="3" id="KW-1185">Reference proteome</keyword>
<evidence type="ECO:0000256" key="1">
    <source>
        <dbReference type="ARBA" id="ARBA00009508"/>
    </source>
</evidence>
<proteinExistence type="inferred from homology"/>
<dbReference type="VEuPathDB" id="VectorBase:PPAPM1_006628"/>
<dbReference type="InterPro" id="IPR052000">
    <property type="entry name" value="ETFRF1"/>
</dbReference>
<dbReference type="GO" id="GO:0005739">
    <property type="term" value="C:mitochondrion"/>
    <property type="evidence" value="ECO:0007669"/>
    <property type="project" value="TreeGrafter"/>
</dbReference>
<dbReference type="GO" id="GO:0022904">
    <property type="term" value="P:respiratory electron transport chain"/>
    <property type="evidence" value="ECO:0007669"/>
    <property type="project" value="TreeGrafter"/>
</dbReference>
<dbReference type="AlphaFoldDB" id="A0A1B0CZ95"/>
<dbReference type="CDD" id="cd20265">
    <property type="entry name" value="Complex1_LYR_ETFRF1_LYRM5"/>
    <property type="match status" value="1"/>
</dbReference>
<dbReference type="Pfam" id="PF13233">
    <property type="entry name" value="Complex1_LYR_2"/>
    <property type="match status" value="1"/>
</dbReference>
<sequence>MSQSQRSRVIEIYKKLQYMGREYPGGPEKFRTRCHAAFARNAGETDPQKIEELIKRGEFVIEELKALYSLRKYRAMKRRYYEEE</sequence>